<sequence length="49" mass="4977">MSARGEAVKVLLQRTPPVPPVSELKVDVAKLGRAIAVLVGGLKGGGRNA</sequence>
<accession>A0A3N4RFZ5</accession>
<keyword evidence="2" id="KW-1185">Reference proteome</keyword>
<evidence type="ECO:0000313" key="1">
    <source>
        <dbReference type="EMBL" id="RPE27317.1"/>
    </source>
</evidence>
<reference evidence="1 2" key="1">
    <citation type="submission" date="2018-11" db="EMBL/GenBank/DDBJ databases">
        <title>Sequencing the genomes of 1000 actinobacteria strains.</title>
        <authorList>
            <person name="Klenk H.-P."/>
        </authorList>
    </citation>
    <scope>NUCLEOTIDE SEQUENCE [LARGE SCALE GENOMIC DNA]</scope>
    <source>
        <strain evidence="1 2">DSM 44781</strain>
    </source>
</reference>
<organism evidence="1 2">
    <name type="scientific">Kitasatospora cineracea</name>
    <dbReference type="NCBI Taxonomy" id="88074"/>
    <lineage>
        <taxon>Bacteria</taxon>
        <taxon>Bacillati</taxon>
        <taxon>Actinomycetota</taxon>
        <taxon>Actinomycetes</taxon>
        <taxon>Kitasatosporales</taxon>
        <taxon>Streptomycetaceae</taxon>
        <taxon>Kitasatospora</taxon>
    </lineage>
</organism>
<protein>
    <submittedName>
        <fullName evidence="1">Uncharacterized protein</fullName>
    </submittedName>
</protein>
<name>A0A3N4RFZ5_9ACTN</name>
<dbReference type="EMBL" id="RKQG01000004">
    <property type="protein sequence ID" value="RPE27317.1"/>
    <property type="molecule type" value="Genomic_DNA"/>
</dbReference>
<comment type="caution">
    <text evidence="1">The sequence shown here is derived from an EMBL/GenBank/DDBJ whole genome shotgun (WGS) entry which is preliminary data.</text>
</comment>
<dbReference type="Proteomes" id="UP000266906">
    <property type="component" value="Unassembled WGS sequence"/>
</dbReference>
<evidence type="ECO:0000313" key="2">
    <source>
        <dbReference type="Proteomes" id="UP000266906"/>
    </source>
</evidence>
<gene>
    <name evidence="1" type="ORF">EDD38_7462</name>
</gene>
<dbReference type="AlphaFoldDB" id="A0A3N4RFZ5"/>
<proteinExistence type="predicted"/>